<dbReference type="InterPro" id="IPR011701">
    <property type="entry name" value="MFS"/>
</dbReference>
<sequence length="481" mass="50516">MSANPWNRRHPRLNRLARAAFGGISRRLTVLLGGPARFRVVAMLACVLALVSADQGTVGAVGLEIQQSMGFGNTELGSLVAVSSAAGAVAVLPVGVLTDRVNRVRLLTACIALWSLAMVAGALADSLSWLLASRVAVGALTAAATPSVVSLVGDFFPAAERGRIYGFILSGEMIGAGFGLLAGSALAHLLSWRAAFWLLALAGGAFVFVLARKLPEPERGVQSRLPEAAPDDTARRAVRRRGIEPDPAAVLRRDPVHMSLWQAIRYVLSIRTNVALIVASVVGYFFFAGVRTFAVVFVHQQYGLGQAALMGLVLLVGLGALLGVLSGGRLADHLTRRGRVSARMVVPAIAYVAAAVFFVPGLLTTSTTVALPFLFVAAASSAAAIPPLDAARLDVVHYRLWGRAESIRTFLRVGGEAIAPVLFGVLADALGPGGTTSAQGLRYAFLIMLLPLVANGVVLLRGRHAYPRDVSAAAASERMRR</sequence>
<dbReference type="PANTHER" id="PTHR23505">
    <property type="entry name" value="SPINSTER"/>
    <property type="match status" value="1"/>
</dbReference>
<comment type="subcellular location">
    <subcellularLocation>
        <location evidence="1">Cell membrane</location>
        <topology evidence="1">Multi-pass membrane protein</topology>
    </subcellularLocation>
</comment>
<feature type="transmembrane region" description="Helical" evidence="6">
    <location>
        <begin position="274"/>
        <end position="298"/>
    </location>
</feature>
<keyword evidence="3 6" id="KW-0812">Transmembrane</keyword>
<name>A0A1I0I0I5_9ACTN</name>
<feature type="transmembrane region" description="Helical" evidence="6">
    <location>
        <begin position="345"/>
        <end position="363"/>
    </location>
</feature>
<dbReference type="Proteomes" id="UP000199361">
    <property type="component" value="Unassembled WGS sequence"/>
</dbReference>
<keyword evidence="9" id="KW-1185">Reference proteome</keyword>
<evidence type="ECO:0000256" key="1">
    <source>
        <dbReference type="ARBA" id="ARBA00004651"/>
    </source>
</evidence>
<dbReference type="Gene3D" id="1.20.1250.20">
    <property type="entry name" value="MFS general substrate transporter like domains"/>
    <property type="match status" value="1"/>
</dbReference>
<evidence type="ECO:0000313" key="8">
    <source>
        <dbReference type="EMBL" id="SET89128.1"/>
    </source>
</evidence>
<dbReference type="PANTHER" id="PTHR23505:SF79">
    <property type="entry name" value="PROTEIN SPINSTER"/>
    <property type="match status" value="1"/>
</dbReference>
<gene>
    <name evidence="8" type="ORF">SAMN05421811_104569</name>
</gene>
<dbReference type="GO" id="GO:0022857">
    <property type="term" value="F:transmembrane transporter activity"/>
    <property type="evidence" value="ECO:0007669"/>
    <property type="project" value="InterPro"/>
</dbReference>
<evidence type="ECO:0000256" key="5">
    <source>
        <dbReference type="ARBA" id="ARBA00023136"/>
    </source>
</evidence>
<organism evidence="8 9">
    <name type="scientific">Nonomuraea wenchangensis</name>
    <dbReference type="NCBI Taxonomy" id="568860"/>
    <lineage>
        <taxon>Bacteria</taxon>
        <taxon>Bacillati</taxon>
        <taxon>Actinomycetota</taxon>
        <taxon>Actinomycetes</taxon>
        <taxon>Streptosporangiales</taxon>
        <taxon>Streptosporangiaceae</taxon>
        <taxon>Nonomuraea</taxon>
    </lineage>
</organism>
<evidence type="ECO:0000256" key="4">
    <source>
        <dbReference type="ARBA" id="ARBA00022989"/>
    </source>
</evidence>
<feature type="transmembrane region" description="Helical" evidence="6">
    <location>
        <begin position="443"/>
        <end position="460"/>
    </location>
</feature>
<evidence type="ECO:0000313" key="9">
    <source>
        <dbReference type="Proteomes" id="UP000199361"/>
    </source>
</evidence>
<proteinExistence type="predicted"/>
<feature type="transmembrane region" description="Helical" evidence="6">
    <location>
        <begin position="104"/>
        <end position="123"/>
    </location>
</feature>
<feature type="transmembrane region" description="Helical" evidence="6">
    <location>
        <begin position="194"/>
        <end position="211"/>
    </location>
</feature>
<dbReference type="SUPFAM" id="SSF103473">
    <property type="entry name" value="MFS general substrate transporter"/>
    <property type="match status" value="1"/>
</dbReference>
<feature type="transmembrane region" description="Helical" evidence="6">
    <location>
        <begin position="304"/>
        <end position="325"/>
    </location>
</feature>
<protein>
    <submittedName>
        <fullName evidence="8">Predicted arabinose efflux permease, MFS family</fullName>
    </submittedName>
</protein>
<evidence type="ECO:0000256" key="6">
    <source>
        <dbReference type="SAM" id="Phobius"/>
    </source>
</evidence>
<feature type="transmembrane region" description="Helical" evidence="6">
    <location>
        <begin position="76"/>
        <end position="97"/>
    </location>
</feature>
<feature type="transmembrane region" description="Helical" evidence="6">
    <location>
        <begin position="369"/>
        <end position="388"/>
    </location>
</feature>
<feature type="transmembrane region" description="Helical" evidence="6">
    <location>
        <begin position="409"/>
        <end position="431"/>
    </location>
</feature>
<keyword evidence="2" id="KW-0813">Transport</keyword>
<dbReference type="STRING" id="568860.SAMN05421811_104569"/>
<dbReference type="Pfam" id="PF07690">
    <property type="entry name" value="MFS_1"/>
    <property type="match status" value="1"/>
</dbReference>
<feature type="domain" description="Major facilitator superfamily (MFS) profile" evidence="7">
    <location>
        <begin position="40"/>
        <end position="467"/>
    </location>
</feature>
<dbReference type="InterPro" id="IPR036259">
    <property type="entry name" value="MFS_trans_sf"/>
</dbReference>
<dbReference type="EMBL" id="FOHX01000004">
    <property type="protein sequence ID" value="SET89128.1"/>
    <property type="molecule type" value="Genomic_DNA"/>
</dbReference>
<dbReference type="AlphaFoldDB" id="A0A1I0I0I5"/>
<keyword evidence="5 6" id="KW-0472">Membrane</keyword>
<dbReference type="InterPro" id="IPR020846">
    <property type="entry name" value="MFS_dom"/>
</dbReference>
<feature type="transmembrane region" description="Helical" evidence="6">
    <location>
        <begin position="129"/>
        <end position="152"/>
    </location>
</feature>
<dbReference type="PROSITE" id="PS50850">
    <property type="entry name" value="MFS"/>
    <property type="match status" value="1"/>
</dbReference>
<evidence type="ECO:0000256" key="2">
    <source>
        <dbReference type="ARBA" id="ARBA00022448"/>
    </source>
</evidence>
<feature type="transmembrane region" description="Helical" evidence="6">
    <location>
        <begin position="164"/>
        <end position="188"/>
    </location>
</feature>
<keyword evidence="4 6" id="KW-1133">Transmembrane helix</keyword>
<accession>A0A1I0I0I5</accession>
<dbReference type="InterPro" id="IPR044770">
    <property type="entry name" value="MFS_spinster-like"/>
</dbReference>
<reference evidence="8 9" key="1">
    <citation type="submission" date="2016-10" db="EMBL/GenBank/DDBJ databases">
        <authorList>
            <person name="de Groot N.N."/>
        </authorList>
    </citation>
    <scope>NUCLEOTIDE SEQUENCE [LARGE SCALE GENOMIC DNA]</scope>
    <source>
        <strain evidence="8 9">CGMCC 4.5598</strain>
    </source>
</reference>
<evidence type="ECO:0000256" key="3">
    <source>
        <dbReference type="ARBA" id="ARBA00022692"/>
    </source>
</evidence>
<dbReference type="GO" id="GO:0005886">
    <property type="term" value="C:plasma membrane"/>
    <property type="evidence" value="ECO:0007669"/>
    <property type="project" value="UniProtKB-SubCell"/>
</dbReference>
<dbReference type="OrthoDB" id="6057322at2"/>
<evidence type="ECO:0000259" key="7">
    <source>
        <dbReference type="PROSITE" id="PS50850"/>
    </source>
</evidence>